<organism evidence="6 7">
    <name type="scientific">Cupriavidus numazuensis</name>
    <dbReference type="NCBI Taxonomy" id="221992"/>
    <lineage>
        <taxon>Bacteria</taxon>
        <taxon>Pseudomonadati</taxon>
        <taxon>Pseudomonadota</taxon>
        <taxon>Betaproteobacteria</taxon>
        <taxon>Burkholderiales</taxon>
        <taxon>Burkholderiaceae</taxon>
        <taxon>Cupriavidus</taxon>
    </lineage>
</organism>
<keyword evidence="3" id="KW-0238">DNA-binding</keyword>
<dbReference type="InterPro" id="IPR005119">
    <property type="entry name" value="LysR_subst-bd"/>
</dbReference>
<dbReference type="EMBL" id="CAJPVI010000025">
    <property type="protein sequence ID" value="CAG2151911.1"/>
    <property type="molecule type" value="Genomic_DNA"/>
</dbReference>
<sequence length="307" mass="33513">MLSHRLQDTSLRYFLEVVRTGSLTEAAQRLNVTVSAVSRQVAALESWLGVPLFDRRPRGMVASAAGELLAAYALRNALEADRVVTEIDALQGLRRGRVRVASSAGFAIEFLPRAIAEFRERYPGLHFHVRVAPPAEVTGIVLHGDADIGITYSRAAEQGIRVEHRQAAPVIAIMRPDHALARFRSITLAQMHPYPLALPEGDNTVRQLFDIACSERGIAFEPVLVSNQFETLTSFVLHGGGLSISGGVTVGDRLRRGELHAATIRERGMKGRAIELQTLAGRTLPEGVRTFLGFVRDRLVEEAGIAA</sequence>
<dbReference type="InterPro" id="IPR036390">
    <property type="entry name" value="WH_DNA-bd_sf"/>
</dbReference>
<dbReference type="PANTHER" id="PTHR30419">
    <property type="entry name" value="HTH-TYPE TRANSCRIPTIONAL REGULATOR YBHD"/>
    <property type="match status" value="1"/>
</dbReference>
<dbReference type="Gene3D" id="1.10.10.10">
    <property type="entry name" value="Winged helix-like DNA-binding domain superfamily/Winged helix DNA-binding domain"/>
    <property type="match status" value="1"/>
</dbReference>
<dbReference type="SUPFAM" id="SSF53850">
    <property type="entry name" value="Periplasmic binding protein-like II"/>
    <property type="match status" value="1"/>
</dbReference>
<dbReference type="InterPro" id="IPR050950">
    <property type="entry name" value="HTH-type_LysR_regulators"/>
</dbReference>
<keyword evidence="4" id="KW-0804">Transcription</keyword>
<dbReference type="RefSeq" id="WP_211955070.1">
    <property type="nucleotide sequence ID" value="NZ_CAJPVI010000025.1"/>
</dbReference>
<dbReference type="SUPFAM" id="SSF46785">
    <property type="entry name" value="Winged helix' DNA-binding domain"/>
    <property type="match status" value="1"/>
</dbReference>
<accession>A0ABM8TKR6</accession>
<dbReference type="PANTHER" id="PTHR30419:SF8">
    <property type="entry name" value="NITROGEN ASSIMILATION TRANSCRIPTIONAL ACTIVATOR-RELATED"/>
    <property type="match status" value="1"/>
</dbReference>
<dbReference type="Pfam" id="PF00126">
    <property type="entry name" value="HTH_1"/>
    <property type="match status" value="1"/>
</dbReference>
<evidence type="ECO:0000259" key="5">
    <source>
        <dbReference type="PROSITE" id="PS50931"/>
    </source>
</evidence>
<evidence type="ECO:0000313" key="6">
    <source>
        <dbReference type="EMBL" id="CAG2151911.1"/>
    </source>
</evidence>
<proteinExistence type="inferred from homology"/>
<evidence type="ECO:0000256" key="1">
    <source>
        <dbReference type="ARBA" id="ARBA00009437"/>
    </source>
</evidence>
<dbReference type="PROSITE" id="PS50931">
    <property type="entry name" value="HTH_LYSR"/>
    <property type="match status" value="1"/>
</dbReference>
<dbReference type="InterPro" id="IPR036388">
    <property type="entry name" value="WH-like_DNA-bd_sf"/>
</dbReference>
<evidence type="ECO:0000256" key="2">
    <source>
        <dbReference type="ARBA" id="ARBA00023015"/>
    </source>
</evidence>
<comment type="similarity">
    <text evidence="1">Belongs to the LysR transcriptional regulatory family.</text>
</comment>
<dbReference type="PRINTS" id="PR00039">
    <property type="entry name" value="HTHLYSR"/>
</dbReference>
<gene>
    <name evidence="6" type="primary">hdfR_5</name>
    <name evidence="6" type="ORF">LMG26411_04070</name>
</gene>
<comment type="caution">
    <text evidence="6">The sequence shown here is derived from an EMBL/GenBank/DDBJ whole genome shotgun (WGS) entry which is preliminary data.</text>
</comment>
<dbReference type="Gene3D" id="3.40.190.290">
    <property type="match status" value="1"/>
</dbReference>
<evidence type="ECO:0000256" key="3">
    <source>
        <dbReference type="ARBA" id="ARBA00023125"/>
    </source>
</evidence>
<protein>
    <submittedName>
        <fullName evidence="6">HTH-type transcriptional regulator HdfR</fullName>
    </submittedName>
</protein>
<dbReference type="Pfam" id="PF03466">
    <property type="entry name" value="LysR_substrate"/>
    <property type="match status" value="1"/>
</dbReference>
<dbReference type="CDD" id="cd08426">
    <property type="entry name" value="PBP2_LTTR_like_5"/>
    <property type="match status" value="1"/>
</dbReference>
<keyword evidence="2" id="KW-0805">Transcription regulation</keyword>
<name>A0ABM8TKR6_9BURK</name>
<evidence type="ECO:0000256" key="4">
    <source>
        <dbReference type="ARBA" id="ARBA00023163"/>
    </source>
</evidence>
<evidence type="ECO:0000313" key="7">
    <source>
        <dbReference type="Proteomes" id="UP000672657"/>
    </source>
</evidence>
<dbReference type="Proteomes" id="UP000672657">
    <property type="component" value="Unassembled WGS sequence"/>
</dbReference>
<keyword evidence="7" id="KW-1185">Reference proteome</keyword>
<feature type="domain" description="HTH lysR-type" evidence="5">
    <location>
        <begin position="11"/>
        <end position="63"/>
    </location>
</feature>
<dbReference type="InterPro" id="IPR000847">
    <property type="entry name" value="LysR_HTH_N"/>
</dbReference>
<reference evidence="6 7" key="1">
    <citation type="submission" date="2021-03" db="EMBL/GenBank/DDBJ databases">
        <authorList>
            <person name="Peeters C."/>
        </authorList>
    </citation>
    <scope>NUCLEOTIDE SEQUENCE [LARGE SCALE GENOMIC DNA]</scope>
    <source>
        <strain evidence="6 7">LMG 26411</strain>
    </source>
</reference>